<evidence type="ECO:0000313" key="6">
    <source>
        <dbReference type="EMBL" id="MFC3626934.1"/>
    </source>
</evidence>
<dbReference type="NCBIfam" id="TIGR03170">
    <property type="entry name" value="flgA_cterm"/>
    <property type="match status" value="1"/>
</dbReference>
<accession>A0ABV7TVV2</accession>
<dbReference type="PANTHER" id="PTHR36307">
    <property type="entry name" value="FLAGELLA BASAL BODY P-RING FORMATION PROTEIN FLGA"/>
    <property type="match status" value="1"/>
</dbReference>
<keyword evidence="7" id="KW-1185">Reference proteome</keyword>
<feature type="domain" description="SAF" evidence="5">
    <location>
        <begin position="100"/>
        <end position="162"/>
    </location>
</feature>
<dbReference type="Gene3D" id="3.90.1210.10">
    <property type="entry name" value="Antifreeze-like/N-acetylneuraminic acid synthase C-terminal domain"/>
    <property type="match status" value="1"/>
</dbReference>
<gene>
    <name evidence="6" type="primary">flgA</name>
    <name evidence="6" type="ORF">ACFOKJ_12485</name>
</gene>
<organism evidence="6 7">
    <name type="scientific">Vogesella amnigena</name>
    <dbReference type="NCBI Taxonomy" id="1507449"/>
    <lineage>
        <taxon>Bacteria</taxon>
        <taxon>Pseudomonadati</taxon>
        <taxon>Pseudomonadota</taxon>
        <taxon>Betaproteobacteria</taxon>
        <taxon>Neisseriales</taxon>
        <taxon>Chromobacteriaceae</taxon>
        <taxon>Vogesella</taxon>
    </lineage>
</organism>
<keyword evidence="3 4" id="KW-0574">Periplasm</keyword>
<dbReference type="PANTHER" id="PTHR36307:SF1">
    <property type="entry name" value="FLAGELLA BASAL BODY P-RING FORMATION PROTEIN FLGA"/>
    <property type="match status" value="1"/>
</dbReference>
<evidence type="ECO:0000256" key="4">
    <source>
        <dbReference type="RuleBase" id="RU362063"/>
    </source>
</evidence>
<dbReference type="RefSeq" id="WP_390280074.1">
    <property type="nucleotide sequence ID" value="NZ_JBHRYH010000025.1"/>
</dbReference>
<feature type="signal peptide" evidence="4">
    <location>
        <begin position="1"/>
        <end position="19"/>
    </location>
</feature>
<dbReference type="Proteomes" id="UP001595636">
    <property type="component" value="Unassembled WGS sequence"/>
</dbReference>
<evidence type="ECO:0000256" key="1">
    <source>
        <dbReference type="ARBA" id="ARBA00004418"/>
    </source>
</evidence>
<evidence type="ECO:0000256" key="2">
    <source>
        <dbReference type="ARBA" id="ARBA00022729"/>
    </source>
</evidence>
<comment type="similarity">
    <text evidence="4">Belongs to the FlgA family.</text>
</comment>
<keyword evidence="4" id="KW-1005">Bacterial flagellum biogenesis</keyword>
<keyword evidence="2 4" id="KW-0732">Signal</keyword>
<dbReference type="Pfam" id="PF13144">
    <property type="entry name" value="ChapFlgA"/>
    <property type="match status" value="1"/>
</dbReference>
<dbReference type="InterPro" id="IPR013974">
    <property type="entry name" value="SAF"/>
</dbReference>
<evidence type="ECO:0000313" key="7">
    <source>
        <dbReference type="Proteomes" id="UP001595636"/>
    </source>
</evidence>
<dbReference type="CDD" id="cd11614">
    <property type="entry name" value="SAF_CpaB_FlgA_like"/>
    <property type="match status" value="1"/>
</dbReference>
<keyword evidence="6" id="KW-0966">Cell projection</keyword>
<dbReference type="EMBL" id="JBHRYH010000025">
    <property type="protein sequence ID" value="MFC3626934.1"/>
    <property type="molecule type" value="Genomic_DNA"/>
</dbReference>
<comment type="function">
    <text evidence="4">Involved in the assembly process of the P-ring formation. It may associate with FlgF on the rod constituting a structure essential for the P-ring assembly or may act as a modulator protein for the P-ring assembly.</text>
</comment>
<comment type="subcellular location">
    <subcellularLocation>
        <location evidence="1 4">Periplasm</location>
    </subcellularLocation>
</comment>
<comment type="caution">
    <text evidence="6">The sequence shown here is derived from an EMBL/GenBank/DDBJ whole genome shotgun (WGS) entry which is preliminary data.</text>
</comment>
<keyword evidence="6" id="KW-0282">Flagellum</keyword>
<dbReference type="InterPro" id="IPR039246">
    <property type="entry name" value="Flagellar_FlgA"/>
</dbReference>
<dbReference type="SMART" id="SM00858">
    <property type="entry name" value="SAF"/>
    <property type="match status" value="1"/>
</dbReference>
<sequence>MKQFFLFLLCCCLLPSALAAVQDTRQLEQAANRFLQAQQGKDGFAYQLRLPARMPQMQRCEQPLQAAWPAGDARPQRNVLLSCPTLGWSLSLPLDATELQQVLVTTRLIRAGEVLQAGDIRFAGISNRAQLRQGLTDERLVIGQMVRSTMPAGVMLTSNQLRSPYLVRMNQPVRVLVRGDGFTVSSDGVALGNAGAGERVNIRVANGKVVSALVEADGAVSIQLQ</sequence>
<protein>
    <recommendedName>
        <fullName evidence="4">Flagella basal body P-ring formation protein FlgA</fullName>
    </recommendedName>
</protein>
<evidence type="ECO:0000256" key="3">
    <source>
        <dbReference type="ARBA" id="ARBA00022764"/>
    </source>
</evidence>
<proteinExistence type="inferred from homology"/>
<evidence type="ECO:0000259" key="5">
    <source>
        <dbReference type="SMART" id="SM00858"/>
    </source>
</evidence>
<reference evidence="7" key="1">
    <citation type="journal article" date="2019" name="Int. J. Syst. Evol. Microbiol.">
        <title>The Global Catalogue of Microorganisms (GCM) 10K type strain sequencing project: providing services to taxonomists for standard genome sequencing and annotation.</title>
        <authorList>
            <consortium name="The Broad Institute Genomics Platform"/>
            <consortium name="The Broad Institute Genome Sequencing Center for Infectious Disease"/>
            <person name="Wu L."/>
            <person name="Ma J."/>
        </authorList>
    </citation>
    <scope>NUCLEOTIDE SEQUENCE [LARGE SCALE GENOMIC DNA]</scope>
    <source>
        <strain evidence="7">KCTC 42195</strain>
    </source>
</reference>
<keyword evidence="6" id="KW-0969">Cilium</keyword>
<dbReference type="Gene3D" id="2.30.30.760">
    <property type="match status" value="1"/>
</dbReference>
<dbReference type="InterPro" id="IPR017585">
    <property type="entry name" value="SAF_FlgA"/>
</dbReference>
<name>A0ABV7TVV2_9NEIS</name>
<feature type="chain" id="PRO_5044961088" description="Flagella basal body P-ring formation protein FlgA" evidence="4">
    <location>
        <begin position="20"/>
        <end position="225"/>
    </location>
</feature>